<reference evidence="3 4" key="1">
    <citation type="submission" date="2019-09" db="EMBL/GenBank/DDBJ databases">
        <title>YIM 132180 draft genome.</title>
        <authorList>
            <person name="Zhang K."/>
        </authorList>
    </citation>
    <scope>NUCLEOTIDE SEQUENCE [LARGE SCALE GENOMIC DNA]</scope>
    <source>
        <strain evidence="3 4">YIM 132180</strain>
    </source>
</reference>
<evidence type="ECO:0000313" key="3">
    <source>
        <dbReference type="EMBL" id="KAB0679528.1"/>
    </source>
</evidence>
<dbReference type="GO" id="GO:0004519">
    <property type="term" value="F:endonuclease activity"/>
    <property type="evidence" value="ECO:0007669"/>
    <property type="project" value="InterPro"/>
</dbReference>
<evidence type="ECO:0000259" key="1">
    <source>
        <dbReference type="Pfam" id="PF03354"/>
    </source>
</evidence>
<name>A0A7V7TW29_9HYPH</name>
<dbReference type="Gene3D" id="3.40.50.300">
    <property type="entry name" value="P-loop containing nucleotide triphosphate hydrolases"/>
    <property type="match status" value="1"/>
</dbReference>
<dbReference type="AlphaFoldDB" id="A0A7V7TW29"/>
<proteinExistence type="predicted"/>
<accession>A0A7V7TW29</accession>
<dbReference type="PANTHER" id="PTHR41287:SF1">
    <property type="entry name" value="PROTEIN YMFN"/>
    <property type="match status" value="1"/>
</dbReference>
<keyword evidence="4" id="KW-1185">Reference proteome</keyword>
<dbReference type="InterPro" id="IPR046462">
    <property type="entry name" value="TerL_nuclease"/>
</dbReference>
<dbReference type="InterPro" id="IPR005021">
    <property type="entry name" value="Terminase_largesu-like"/>
</dbReference>
<gene>
    <name evidence="3" type="ORF">F6X38_11915</name>
</gene>
<dbReference type="PANTHER" id="PTHR41287">
    <property type="match status" value="1"/>
</dbReference>
<protein>
    <submittedName>
        <fullName evidence="3">Terminase large subunit</fullName>
    </submittedName>
</protein>
<organism evidence="3 4">
    <name type="scientific">Plantimonas leprariae</name>
    <dbReference type="NCBI Taxonomy" id="2615207"/>
    <lineage>
        <taxon>Bacteria</taxon>
        <taxon>Pseudomonadati</taxon>
        <taxon>Pseudomonadota</taxon>
        <taxon>Alphaproteobacteria</taxon>
        <taxon>Hyphomicrobiales</taxon>
        <taxon>Aurantimonadaceae</taxon>
        <taxon>Plantimonas</taxon>
    </lineage>
</organism>
<dbReference type="Pfam" id="PF03354">
    <property type="entry name" value="TerL_ATPase"/>
    <property type="match status" value="1"/>
</dbReference>
<dbReference type="Pfam" id="PF20441">
    <property type="entry name" value="TerL_nuclease"/>
    <property type="match status" value="1"/>
</dbReference>
<dbReference type="InterPro" id="IPR027417">
    <property type="entry name" value="P-loop_NTPase"/>
</dbReference>
<feature type="domain" description="Terminase large subunit-like endonuclease" evidence="2">
    <location>
        <begin position="234"/>
        <end position="520"/>
    </location>
</feature>
<feature type="domain" description="Terminase large subunit-like ATPase" evidence="1">
    <location>
        <begin position="49"/>
        <end position="215"/>
    </location>
</feature>
<sequence>MTSSAFPSWIHDKSEIADPFGYGERAVRFLRLLKHPKSSAPGRAFTLDPWQERIVRRIYGPRHPNGDRIVKTVVLLLPRGNRKSSLAAALALLHTIGPERVPGGEAIFAAGDRTQAGIGFREAANIVREDRRLTAATTIYDAHNSAKKIVLERDGTFLEIVSSDGKRQHGRTPGFVLADEIHIWQGGELYEALTTGLEKTDNGLLVIATTAGKGQENIAWRVIEDARKVARGEVDDASILPILFEADRDADWQDEALWHRVNPGLAHGYPSLDGMRRHAKRAERSPTERDSFRQLKLNIWLDNSTSPFVDMAVYDRGQAPIDLEALRGAPCWLGVDMSTTTDLTAVVAAFHDPDDPDGFLVLPHFFCPGDQLRARGERDGVPYPLWAEQGFLIPTPGEAIDYRAVEAKIRELAEIYDVREMNFDIAYSQPVTAPLLDDGFPVATMRQGWVTQSPALNVLERAIVAGKFRHGGHPVLKWCFGNVAIHTDSAGNRTMHKGKSTDRIDGAVATWMAVARAAANDTPTSIYSSAERSGDLTDLAFF</sequence>
<dbReference type="Proteomes" id="UP000432089">
    <property type="component" value="Unassembled WGS sequence"/>
</dbReference>
<dbReference type="EMBL" id="VZDO01000009">
    <property type="protein sequence ID" value="KAB0679528.1"/>
    <property type="molecule type" value="Genomic_DNA"/>
</dbReference>
<dbReference type="InterPro" id="IPR046461">
    <property type="entry name" value="TerL_ATPase"/>
</dbReference>
<dbReference type="RefSeq" id="WP_150970052.1">
    <property type="nucleotide sequence ID" value="NZ_VZDO01000009.1"/>
</dbReference>
<evidence type="ECO:0000259" key="2">
    <source>
        <dbReference type="Pfam" id="PF20441"/>
    </source>
</evidence>
<comment type="caution">
    <text evidence="3">The sequence shown here is derived from an EMBL/GenBank/DDBJ whole genome shotgun (WGS) entry which is preliminary data.</text>
</comment>
<evidence type="ECO:0000313" key="4">
    <source>
        <dbReference type="Proteomes" id="UP000432089"/>
    </source>
</evidence>